<evidence type="ECO:0000313" key="2">
    <source>
        <dbReference type="EMBL" id="BAT89850.1"/>
    </source>
</evidence>
<name>A0A0S3SAL3_PHAAN</name>
<keyword evidence="1" id="KW-0472">Membrane</keyword>
<dbReference type="AlphaFoldDB" id="A0A0S3SAL3"/>
<accession>A0A0S3SAL3</accession>
<proteinExistence type="predicted"/>
<sequence>MLVASRRDSTSTRRARCVDFALRKRRHRRRKTKVAVWWRRSGGSLEVPKRLFYTVYTPTGSDWKIGYGFLFGIMVTAAIVLEVLAYLKRLEMRSLPPNFQIDLVGGATFPKGDASLEETLEEGLLAEENLVEIEVKAEH</sequence>
<dbReference type="Proteomes" id="UP000291084">
    <property type="component" value="Chromosome 6"/>
</dbReference>
<evidence type="ECO:0000313" key="3">
    <source>
        <dbReference type="Proteomes" id="UP000291084"/>
    </source>
</evidence>
<organism evidence="2 3">
    <name type="scientific">Vigna angularis var. angularis</name>
    <dbReference type="NCBI Taxonomy" id="157739"/>
    <lineage>
        <taxon>Eukaryota</taxon>
        <taxon>Viridiplantae</taxon>
        <taxon>Streptophyta</taxon>
        <taxon>Embryophyta</taxon>
        <taxon>Tracheophyta</taxon>
        <taxon>Spermatophyta</taxon>
        <taxon>Magnoliopsida</taxon>
        <taxon>eudicotyledons</taxon>
        <taxon>Gunneridae</taxon>
        <taxon>Pentapetalae</taxon>
        <taxon>rosids</taxon>
        <taxon>fabids</taxon>
        <taxon>Fabales</taxon>
        <taxon>Fabaceae</taxon>
        <taxon>Papilionoideae</taxon>
        <taxon>50 kb inversion clade</taxon>
        <taxon>NPAAA clade</taxon>
        <taxon>indigoferoid/millettioid clade</taxon>
        <taxon>Phaseoleae</taxon>
        <taxon>Vigna</taxon>
    </lineage>
</organism>
<feature type="transmembrane region" description="Helical" evidence="1">
    <location>
        <begin position="65"/>
        <end position="87"/>
    </location>
</feature>
<reference evidence="2 3" key="1">
    <citation type="journal article" date="2015" name="Sci. Rep.">
        <title>The power of single molecule real-time sequencing technology in the de novo assembly of a eukaryotic genome.</title>
        <authorList>
            <person name="Sakai H."/>
            <person name="Naito K."/>
            <person name="Ogiso-Tanaka E."/>
            <person name="Takahashi Y."/>
            <person name="Iseki K."/>
            <person name="Muto C."/>
            <person name="Satou K."/>
            <person name="Teruya K."/>
            <person name="Shiroma A."/>
            <person name="Shimoji M."/>
            <person name="Hirano T."/>
            <person name="Itoh T."/>
            <person name="Kaga A."/>
            <person name="Tomooka N."/>
        </authorList>
    </citation>
    <scope>NUCLEOTIDE SEQUENCE [LARGE SCALE GENOMIC DNA]</scope>
    <source>
        <strain evidence="3">cv. Shumari</strain>
    </source>
</reference>
<gene>
    <name evidence="2" type="primary">Vigan.06G095200</name>
    <name evidence="2" type="ORF">VIGAN_06095200</name>
</gene>
<keyword evidence="3" id="KW-1185">Reference proteome</keyword>
<keyword evidence="1" id="KW-1133">Transmembrane helix</keyword>
<keyword evidence="1" id="KW-0812">Transmembrane</keyword>
<protein>
    <submittedName>
        <fullName evidence="2">Uncharacterized protein</fullName>
    </submittedName>
</protein>
<evidence type="ECO:0000256" key="1">
    <source>
        <dbReference type="SAM" id="Phobius"/>
    </source>
</evidence>
<dbReference type="EMBL" id="AP015039">
    <property type="protein sequence ID" value="BAT89850.1"/>
    <property type="molecule type" value="Genomic_DNA"/>
</dbReference>